<evidence type="ECO:0000313" key="1">
    <source>
        <dbReference type="EMBL" id="ODS33199.1"/>
    </source>
</evidence>
<name>A0A1E3XC63_9BACT</name>
<dbReference type="Proteomes" id="UP000094056">
    <property type="component" value="Unassembled WGS sequence"/>
</dbReference>
<reference evidence="1 2" key="1">
    <citation type="submission" date="2016-07" db="EMBL/GenBank/DDBJ databases">
        <title>Draft genome of Scalindua rubra, obtained from a brine-seawater interface in the Red Sea, sheds light on salt adaptation in anammox bacteria.</title>
        <authorList>
            <person name="Speth D.R."/>
            <person name="Lagkouvardos I."/>
            <person name="Wang Y."/>
            <person name="Qian P.-Y."/>
            <person name="Dutilh B.E."/>
            <person name="Jetten M.S."/>
        </authorList>
    </citation>
    <scope>NUCLEOTIDE SEQUENCE [LARGE SCALE GENOMIC DNA]</scope>
    <source>
        <strain evidence="1">BSI-1</strain>
    </source>
</reference>
<sequence length="57" mass="6838">MAYARYAWVGNRIDDEDMARLYYHKQETKKPITMQVQEAVKLYLKEIEERKGDDNNA</sequence>
<dbReference type="EMBL" id="MAYW01000035">
    <property type="protein sequence ID" value="ODS33199.1"/>
    <property type="molecule type" value="Genomic_DNA"/>
</dbReference>
<protein>
    <submittedName>
        <fullName evidence="1">Uncharacterized protein</fullName>
    </submittedName>
</protein>
<accession>A0A1E3XC63</accession>
<evidence type="ECO:0000313" key="2">
    <source>
        <dbReference type="Proteomes" id="UP000094056"/>
    </source>
</evidence>
<proteinExistence type="predicted"/>
<organism evidence="1 2">
    <name type="scientific">Candidatus Scalindua rubra</name>
    <dbReference type="NCBI Taxonomy" id="1872076"/>
    <lineage>
        <taxon>Bacteria</taxon>
        <taxon>Pseudomonadati</taxon>
        <taxon>Planctomycetota</taxon>
        <taxon>Candidatus Brocadiia</taxon>
        <taxon>Candidatus Brocadiales</taxon>
        <taxon>Candidatus Scalinduaceae</taxon>
        <taxon>Candidatus Scalindua</taxon>
    </lineage>
</organism>
<comment type="caution">
    <text evidence="1">The sequence shown here is derived from an EMBL/GenBank/DDBJ whole genome shotgun (WGS) entry which is preliminary data.</text>
</comment>
<dbReference type="AlphaFoldDB" id="A0A1E3XC63"/>
<gene>
    <name evidence="1" type="ORF">SCARUB_01677</name>
</gene>